<protein>
    <submittedName>
        <fullName evidence="1">Uncharacterized protein</fullName>
    </submittedName>
</protein>
<dbReference type="EMBL" id="BHYL01000059">
    <property type="protein sequence ID" value="GCD19300.1"/>
    <property type="molecule type" value="Genomic_DNA"/>
</dbReference>
<dbReference type="AlphaFoldDB" id="A0A401UXN8"/>
<evidence type="ECO:0000313" key="2">
    <source>
        <dbReference type="Proteomes" id="UP000288246"/>
    </source>
</evidence>
<dbReference type="Proteomes" id="UP000288246">
    <property type="component" value="Unassembled WGS sequence"/>
</dbReference>
<organism evidence="1 2">
    <name type="scientific">Cellulomonas algicola</name>
    <dbReference type="NCBI Taxonomy" id="2071633"/>
    <lineage>
        <taxon>Bacteria</taxon>
        <taxon>Bacillati</taxon>
        <taxon>Actinomycetota</taxon>
        <taxon>Actinomycetes</taxon>
        <taxon>Micrococcales</taxon>
        <taxon>Cellulomonadaceae</taxon>
        <taxon>Cellulomonas</taxon>
    </lineage>
</organism>
<comment type="caution">
    <text evidence="1">The sequence shown here is derived from an EMBL/GenBank/DDBJ whole genome shotgun (WGS) entry which is preliminary data.</text>
</comment>
<dbReference type="OrthoDB" id="4578460at2"/>
<accession>A0A401UXN8</accession>
<proteinExistence type="predicted"/>
<sequence>MTSVLDPFSRSGAWDVVTERGARHLFVCQRPNVVVTRWAPLTLDADFDRFQRRDDDGDALPLLSVHYAVGNERRRGIAIGAPMRLHILGRGGAWSLRVTSAVRSIVEMPIDEYSDFIGDDGFLVE</sequence>
<keyword evidence="2" id="KW-1185">Reference proteome</keyword>
<reference evidence="1 2" key="1">
    <citation type="submission" date="2018-11" db="EMBL/GenBank/DDBJ databases">
        <title>Draft genome sequence of Cellulomonas takizawaensis strain TKZ-21.</title>
        <authorList>
            <person name="Yamamura H."/>
            <person name="Hayashi T."/>
            <person name="Hamada M."/>
            <person name="Serisawa Y."/>
            <person name="Matsuyama K."/>
            <person name="Nakagawa Y."/>
            <person name="Otoguro M."/>
            <person name="Yanagida F."/>
            <person name="Hayakawa M."/>
        </authorList>
    </citation>
    <scope>NUCLEOTIDE SEQUENCE [LARGE SCALE GENOMIC DNA]</scope>
    <source>
        <strain evidence="1 2">TKZ-21</strain>
    </source>
</reference>
<gene>
    <name evidence="1" type="ORF">CTKZ_08620</name>
</gene>
<evidence type="ECO:0000313" key="1">
    <source>
        <dbReference type="EMBL" id="GCD19300.1"/>
    </source>
</evidence>
<dbReference type="RefSeq" id="WP_124341837.1">
    <property type="nucleotide sequence ID" value="NZ_BHYL01000059.1"/>
</dbReference>
<name>A0A401UXN8_9CELL</name>